<protein>
    <submittedName>
        <fullName evidence="1">Uncharacterized protein</fullName>
    </submittedName>
</protein>
<dbReference type="Proteomes" id="UP000235388">
    <property type="component" value="Unassembled WGS sequence"/>
</dbReference>
<reference evidence="1 2" key="1">
    <citation type="submission" date="2017-11" db="EMBL/GenBank/DDBJ databases">
        <title>De novo assembly and phasing of dikaryotic genomes from two isolates of Puccinia coronata f. sp. avenae, the causal agent of oat crown rust.</title>
        <authorList>
            <person name="Miller M.E."/>
            <person name="Zhang Y."/>
            <person name="Omidvar V."/>
            <person name="Sperschneider J."/>
            <person name="Schwessinger B."/>
            <person name="Raley C."/>
            <person name="Palmer J.M."/>
            <person name="Garnica D."/>
            <person name="Upadhyaya N."/>
            <person name="Rathjen J."/>
            <person name="Taylor J.M."/>
            <person name="Park R.F."/>
            <person name="Dodds P.N."/>
            <person name="Hirsch C.D."/>
            <person name="Kianian S.F."/>
            <person name="Figueroa M."/>
        </authorList>
    </citation>
    <scope>NUCLEOTIDE SEQUENCE [LARGE SCALE GENOMIC DNA]</scope>
    <source>
        <strain evidence="1">12NC29</strain>
    </source>
</reference>
<evidence type="ECO:0000313" key="1">
    <source>
        <dbReference type="EMBL" id="PLW26856.1"/>
    </source>
</evidence>
<comment type="caution">
    <text evidence="1">The sequence shown here is derived from an EMBL/GenBank/DDBJ whole genome shotgun (WGS) entry which is preliminary data.</text>
</comment>
<proteinExistence type="predicted"/>
<name>A0A2N5TMY2_9BASI</name>
<dbReference type="EMBL" id="PGCJ01000518">
    <property type="protein sequence ID" value="PLW26856.1"/>
    <property type="molecule type" value="Genomic_DNA"/>
</dbReference>
<evidence type="ECO:0000313" key="2">
    <source>
        <dbReference type="Proteomes" id="UP000235388"/>
    </source>
</evidence>
<sequence length="221" mass="23463">MGFLARSLNGIQLPACSCLLAEQPARQAAVCSPSSLLGRQLSARRAACSAGSCLLAEQPARQATVCLPSSLLGRQLSACRAACSAGHCLPAEKPAFQAVVCSPSSCLLAEALARRGACSPRRLLAEQPARQATTCSPMCLPSSFERPGTCGYLACLPWRLRVRVRVIDHGQKRPQGPAHVRVPRYTGAISTHKVGSLVLCSLFLRINVSLSAFCANCYDRL</sequence>
<keyword evidence="2" id="KW-1185">Reference proteome</keyword>
<dbReference type="AlphaFoldDB" id="A0A2N5TMY2"/>
<gene>
    <name evidence="1" type="ORF">PCANC_25440</name>
</gene>
<organism evidence="1 2">
    <name type="scientific">Puccinia coronata f. sp. avenae</name>
    <dbReference type="NCBI Taxonomy" id="200324"/>
    <lineage>
        <taxon>Eukaryota</taxon>
        <taxon>Fungi</taxon>
        <taxon>Dikarya</taxon>
        <taxon>Basidiomycota</taxon>
        <taxon>Pucciniomycotina</taxon>
        <taxon>Pucciniomycetes</taxon>
        <taxon>Pucciniales</taxon>
        <taxon>Pucciniaceae</taxon>
        <taxon>Puccinia</taxon>
    </lineage>
</organism>
<accession>A0A2N5TMY2</accession>